<comment type="caution">
    <text evidence="1">The sequence shown here is derived from an EMBL/GenBank/DDBJ whole genome shotgun (WGS) entry which is preliminary data.</text>
</comment>
<protein>
    <submittedName>
        <fullName evidence="1">Uncharacterized protein</fullName>
    </submittedName>
</protein>
<evidence type="ECO:0000313" key="1">
    <source>
        <dbReference type="EMBL" id="KAJ7733915.1"/>
    </source>
</evidence>
<proteinExistence type="predicted"/>
<dbReference type="EMBL" id="JARKIB010000135">
    <property type="protein sequence ID" value="KAJ7733915.1"/>
    <property type="molecule type" value="Genomic_DNA"/>
</dbReference>
<organism evidence="1 2">
    <name type="scientific">Mycena metata</name>
    <dbReference type="NCBI Taxonomy" id="1033252"/>
    <lineage>
        <taxon>Eukaryota</taxon>
        <taxon>Fungi</taxon>
        <taxon>Dikarya</taxon>
        <taxon>Basidiomycota</taxon>
        <taxon>Agaricomycotina</taxon>
        <taxon>Agaricomycetes</taxon>
        <taxon>Agaricomycetidae</taxon>
        <taxon>Agaricales</taxon>
        <taxon>Marasmiineae</taxon>
        <taxon>Mycenaceae</taxon>
        <taxon>Mycena</taxon>
    </lineage>
</organism>
<evidence type="ECO:0000313" key="2">
    <source>
        <dbReference type="Proteomes" id="UP001215598"/>
    </source>
</evidence>
<sequence length="199" mass="22129">MLRSYARRRRYRWPPLFFAQKRAWGRCCSKTLPGPLTSCPISPPPFWAPKSAVALVVVVAARPRRSGPRAGSCFLPRPEARSATPARIPHRPRSLYSSWSPRMRRRRSCCVGSHFSNLPPTIHDALCLESSRIAIFCPIPFFGTALVPAAPPHPSRTIFVLPCICARRSAPAPATILGFRRSSAPRGPFVPLLPGRPFR</sequence>
<keyword evidence="2" id="KW-1185">Reference proteome</keyword>
<name>A0AAD7MUT6_9AGAR</name>
<accession>A0AAD7MUT6</accession>
<reference evidence="1" key="1">
    <citation type="submission" date="2023-03" db="EMBL/GenBank/DDBJ databases">
        <title>Massive genome expansion in bonnet fungi (Mycena s.s.) driven by repeated elements and novel gene families across ecological guilds.</title>
        <authorList>
            <consortium name="Lawrence Berkeley National Laboratory"/>
            <person name="Harder C.B."/>
            <person name="Miyauchi S."/>
            <person name="Viragh M."/>
            <person name="Kuo A."/>
            <person name="Thoen E."/>
            <person name="Andreopoulos B."/>
            <person name="Lu D."/>
            <person name="Skrede I."/>
            <person name="Drula E."/>
            <person name="Henrissat B."/>
            <person name="Morin E."/>
            <person name="Kohler A."/>
            <person name="Barry K."/>
            <person name="LaButti K."/>
            <person name="Morin E."/>
            <person name="Salamov A."/>
            <person name="Lipzen A."/>
            <person name="Mereny Z."/>
            <person name="Hegedus B."/>
            <person name="Baldrian P."/>
            <person name="Stursova M."/>
            <person name="Weitz H."/>
            <person name="Taylor A."/>
            <person name="Grigoriev I.V."/>
            <person name="Nagy L.G."/>
            <person name="Martin F."/>
            <person name="Kauserud H."/>
        </authorList>
    </citation>
    <scope>NUCLEOTIDE SEQUENCE</scope>
    <source>
        <strain evidence="1">CBHHK182m</strain>
    </source>
</reference>
<dbReference type="AlphaFoldDB" id="A0AAD7MUT6"/>
<feature type="non-terminal residue" evidence="1">
    <location>
        <position position="1"/>
    </location>
</feature>
<dbReference type="Proteomes" id="UP001215598">
    <property type="component" value="Unassembled WGS sequence"/>
</dbReference>
<gene>
    <name evidence="1" type="ORF">B0H16DRAFT_1578565</name>
</gene>